<comment type="function">
    <text evidence="7">Part of the tripartite ATP-independent periplasmic (TRAP) transport system.</text>
</comment>
<dbReference type="NCBIfam" id="TIGR00786">
    <property type="entry name" value="dctM"/>
    <property type="match status" value="1"/>
</dbReference>
<keyword evidence="4 7" id="KW-0812">Transmembrane</keyword>
<dbReference type="InterPro" id="IPR010656">
    <property type="entry name" value="DctM"/>
</dbReference>
<proteinExistence type="inferred from homology"/>
<dbReference type="EMBL" id="FWFN01000010">
    <property type="protein sequence ID" value="SLN73498.1"/>
    <property type="molecule type" value="Genomic_DNA"/>
</dbReference>
<comment type="subunit">
    <text evidence="7">The complex comprises the extracytoplasmic solute receptor protein and the two transmembrane proteins.</text>
</comment>
<gene>
    <name evidence="9" type="primary">siaT_24</name>
    <name evidence="9" type="ORF">PSM7751_04050</name>
</gene>
<protein>
    <recommendedName>
        <fullName evidence="7">TRAP transporter large permease protein</fullName>
    </recommendedName>
</protein>
<feature type="transmembrane region" description="Helical" evidence="7">
    <location>
        <begin position="138"/>
        <end position="162"/>
    </location>
</feature>
<dbReference type="GO" id="GO:0022857">
    <property type="term" value="F:transmembrane transporter activity"/>
    <property type="evidence" value="ECO:0007669"/>
    <property type="project" value="UniProtKB-UniRule"/>
</dbReference>
<name>A0A1X7ABH4_9RHOB</name>
<dbReference type="InterPro" id="IPR004681">
    <property type="entry name" value="TRAP_DctM"/>
</dbReference>
<organism evidence="9 10">
    <name type="scientific">Pseudooceanicola marinus</name>
    <dbReference type="NCBI Taxonomy" id="396013"/>
    <lineage>
        <taxon>Bacteria</taxon>
        <taxon>Pseudomonadati</taxon>
        <taxon>Pseudomonadota</taxon>
        <taxon>Alphaproteobacteria</taxon>
        <taxon>Rhodobacterales</taxon>
        <taxon>Paracoccaceae</taxon>
        <taxon>Pseudooceanicola</taxon>
    </lineage>
</organism>
<evidence type="ECO:0000256" key="1">
    <source>
        <dbReference type="ARBA" id="ARBA00004429"/>
    </source>
</evidence>
<evidence type="ECO:0000256" key="4">
    <source>
        <dbReference type="ARBA" id="ARBA00022692"/>
    </source>
</evidence>
<keyword evidence="5 7" id="KW-1133">Transmembrane helix</keyword>
<feature type="transmembrane region" description="Helical" evidence="7">
    <location>
        <begin position="317"/>
        <end position="347"/>
    </location>
</feature>
<feature type="transmembrane region" description="Helical" evidence="7">
    <location>
        <begin position="245"/>
        <end position="263"/>
    </location>
</feature>
<feature type="domain" description="TRAP C4-dicarboxylate transport system permease DctM subunit" evidence="8">
    <location>
        <begin position="9"/>
        <end position="421"/>
    </location>
</feature>
<feature type="transmembrane region" description="Helical" evidence="7">
    <location>
        <begin position="174"/>
        <end position="196"/>
    </location>
</feature>
<evidence type="ECO:0000313" key="10">
    <source>
        <dbReference type="Proteomes" id="UP000193963"/>
    </source>
</evidence>
<sequence length="429" mass="44738">MILGVTSLAAILMLAFLRVPLGFALLGVSLSGLAWLAGPQLAGSMLAMTISENAFSYDLAVLPMFVLMGNILAATGISDDLFRAANAWLGARRGGLALATMVSCAGFASVSGSSFATAATMSKVAYPPMKSFGYSDKLASATIAAGGTLGILIPPSTILILYGILTETSIGDLFIAGIGPGVLGLLLYALVVVVISHLRPEEAPRAEPQPLDEKLRALSGVWPFALLFLTIIGGIYLKLFTPTEAAGMGAGFAILIAMLLGRLNLKILGEAFRETVMTTVMLYVVLFGAMLLAKLISMSGMGFAVQALVTESGLGPYQTLLAILGIFLVLGCVMESLAIILICVPLFAPVVQAMGMDLVWFGILVVVVTEIGLITPPVGMNVFVLNSCLPGVSMPTIFRGLLPFIAIDVLRLGLLITLPWIALALVNAS</sequence>
<reference evidence="9 10" key="1">
    <citation type="submission" date="2017-03" db="EMBL/GenBank/DDBJ databases">
        <authorList>
            <person name="Afonso C.L."/>
            <person name="Miller P.J."/>
            <person name="Scott M.A."/>
            <person name="Spackman E."/>
            <person name="Goraichik I."/>
            <person name="Dimitrov K.M."/>
            <person name="Suarez D.L."/>
            <person name="Swayne D.E."/>
        </authorList>
    </citation>
    <scope>NUCLEOTIDE SEQUENCE [LARGE SCALE GENOMIC DNA]</scope>
    <source>
        <strain evidence="9 10">CECT 7751</strain>
    </source>
</reference>
<dbReference type="AlphaFoldDB" id="A0A1X7ABH4"/>
<evidence type="ECO:0000259" key="8">
    <source>
        <dbReference type="Pfam" id="PF06808"/>
    </source>
</evidence>
<evidence type="ECO:0000256" key="2">
    <source>
        <dbReference type="ARBA" id="ARBA00022475"/>
    </source>
</evidence>
<feature type="transmembrane region" description="Helical" evidence="7">
    <location>
        <begin position="6"/>
        <end position="36"/>
    </location>
</feature>
<comment type="similarity">
    <text evidence="7">Belongs to the TRAP transporter large permease family.</text>
</comment>
<feature type="transmembrane region" description="Helical" evidence="7">
    <location>
        <begin position="275"/>
        <end position="297"/>
    </location>
</feature>
<keyword evidence="7" id="KW-0813">Transport</keyword>
<comment type="subcellular location">
    <subcellularLocation>
        <location evidence="1 7">Cell inner membrane</location>
        <topology evidence="1 7">Multi-pass membrane protein</topology>
    </subcellularLocation>
</comment>
<dbReference type="Proteomes" id="UP000193963">
    <property type="component" value="Unassembled WGS sequence"/>
</dbReference>
<dbReference type="Pfam" id="PF06808">
    <property type="entry name" value="DctM"/>
    <property type="match status" value="1"/>
</dbReference>
<dbReference type="OrthoDB" id="9790209at2"/>
<evidence type="ECO:0000256" key="7">
    <source>
        <dbReference type="RuleBase" id="RU369079"/>
    </source>
</evidence>
<keyword evidence="6 7" id="KW-0472">Membrane</keyword>
<feature type="transmembrane region" description="Helical" evidence="7">
    <location>
        <begin position="359"/>
        <end position="384"/>
    </location>
</feature>
<feature type="transmembrane region" description="Helical" evidence="7">
    <location>
        <begin position="57"/>
        <end position="77"/>
    </location>
</feature>
<dbReference type="PANTHER" id="PTHR33362">
    <property type="entry name" value="SIALIC ACID TRAP TRANSPORTER PERMEASE PROTEIN SIAT-RELATED"/>
    <property type="match status" value="1"/>
</dbReference>
<keyword evidence="3 7" id="KW-0997">Cell inner membrane</keyword>
<feature type="transmembrane region" description="Helical" evidence="7">
    <location>
        <begin position="404"/>
        <end position="426"/>
    </location>
</feature>
<feature type="transmembrane region" description="Helical" evidence="7">
    <location>
        <begin position="97"/>
        <end position="118"/>
    </location>
</feature>
<keyword evidence="2" id="KW-1003">Cell membrane</keyword>
<feature type="transmembrane region" description="Helical" evidence="7">
    <location>
        <begin position="217"/>
        <end position="239"/>
    </location>
</feature>
<keyword evidence="10" id="KW-1185">Reference proteome</keyword>
<dbReference type="RefSeq" id="WP_085890059.1">
    <property type="nucleotide sequence ID" value="NZ_FWFN01000010.1"/>
</dbReference>
<evidence type="ECO:0000256" key="6">
    <source>
        <dbReference type="ARBA" id="ARBA00023136"/>
    </source>
</evidence>
<dbReference type="GO" id="GO:0005886">
    <property type="term" value="C:plasma membrane"/>
    <property type="evidence" value="ECO:0007669"/>
    <property type="project" value="UniProtKB-SubCell"/>
</dbReference>
<dbReference type="PANTHER" id="PTHR33362:SF5">
    <property type="entry name" value="C4-DICARBOXYLATE TRAP TRANSPORTER LARGE PERMEASE PROTEIN DCTM"/>
    <property type="match status" value="1"/>
</dbReference>
<evidence type="ECO:0000313" key="9">
    <source>
        <dbReference type="EMBL" id="SLN73498.1"/>
    </source>
</evidence>
<evidence type="ECO:0000256" key="5">
    <source>
        <dbReference type="ARBA" id="ARBA00022989"/>
    </source>
</evidence>
<evidence type="ECO:0000256" key="3">
    <source>
        <dbReference type="ARBA" id="ARBA00022519"/>
    </source>
</evidence>
<accession>A0A1X7ABH4</accession>
<dbReference type="PIRSF" id="PIRSF006066">
    <property type="entry name" value="HI0050"/>
    <property type="match status" value="1"/>
</dbReference>